<evidence type="ECO:0000313" key="3">
    <source>
        <dbReference type="EMBL" id="VFK75860.1"/>
    </source>
</evidence>
<protein>
    <submittedName>
        <fullName evidence="2">Uncharacterized protein</fullName>
    </submittedName>
</protein>
<organism evidence="2">
    <name type="scientific">Candidatus Kentrum sp. MB</name>
    <dbReference type="NCBI Taxonomy" id="2138164"/>
    <lineage>
        <taxon>Bacteria</taxon>
        <taxon>Pseudomonadati</taxon>
        <taxon>Pseudomonadota</taxon>
        <taxon>Gammaproteobacteria</taxon>
        <taxon>Candidatus Kentrum</taxon>
    </lineage>
</organism>
<dbReference type="EMBL" id="CAADGH010000033">
    <property type="protein sequence ID" value="VFK75860.1"/>
    <property type="molecule type" value="Genomic_DNA"/>
</dbReference>
<evidence type="ECO:0000313" key="2">
    <source>
        <dbReference type="EMBL" id="VFK32379.1"/>
    </source>
</evidence>
<evidence type="ECO:0000313" key="1">
    <source>
        <dbReference type="EMBL" id="VFK28216.1"/>
    </source>
</evidence>
<gene>
    <name evidence="1" type="ORF">BECKMB1821G_GA0114241_103436</name>
    <name evidence="3" type="ORF">BECKMB1821H_GA0114242_103334</name>
    <name evidence="2" type="ORF">BECKMB1821I_GA0114274_103234</name>
</gene>
<proteinExistence type="predicted"/>
<reference evidence="2" key="1">
    <citation type="submission" date="2019-02" db="EMBL/GenBank/DDBJ databases">
        <authorList>
            <person name="Gruber-Vodicka R. H."/>
            <person name="Seah K. B. B."/>
        </authorList>
    </citation>
    <scope>NUCLEOTIDE SEQUENCE</scope>
    <source>
        <strain evidence="1">BECK_BZ197</strain>
        <strain evidence="3">BECK_BZ198</strain>
        <strain evidence="2">BECK_BZ199</strain>
    </source>
</reference>
<dbReference type="EMBL" id="CAADFQ010000032">
    <property type="protein sequence ID" value="VFK32379.1"/>
    <property type="molecule type" value="Genomic_DNA"/>
</dbReference>
<sequence>MIEAGVDLLEVQSDIARYPGPIFIDSRSGYRWIAGLTIDRCSDRLLIDIGPDYRSISDPDIRLIFKTNKVKQASTLATLLLCNASCYFEANPLSFRAKPEILPKQAILSFQAGREIPPELGDRPLAPG</sequence>
<dbReference type="AlphaFoldDB" id="A0A450XSX5"/>
<name>A0A450XSX5_9GAMM</name>
<dbReference type="EMBL" id="CAADFO010000034">
    <property type="protein sequence ID" value="VFK28216.1"/>
    <property type="molecule type" value="Genomic_DNA"/>
</dbReference>
<accession>A0A450XSX5</accession>